<keyword evidence="4" id="KW-0560">Oxidoreductase</keyword>
<dbReference type="Gene3D" id="2.60.120.620">
    <property type="entry name" value="q2cbj1_9rhob like domain"/>
    <property type="match status" value="1"/>
</dbReference>
<dbReference type="EMBL" id="JAQQWM010000004">
    <property type="protein sequence ID" value="KAK8068215.1"/>
    <property type="molecule type" value="Genomic_DNA"/>
</dbReference>
<comment type="caution">
    <text evidence="8">The sequence shown here is derived from an EMBL/GenBank/DDBJ whole genome shotgun (WGS) entry which is preliminary data.</text>
</comment>
<dbReference type="SMART" id="SM00702">
    <property type="entry name" value="P4Hc"/>
    <property type="match status" value="1"/>
</dbReference>
<organism evidence="8 9">
    <name type="scientific">Apiospora saccharicola</name>
    <dbReference type="NCBI Taxonomy" id="335842"/>
    <lineage>
        <taxon>Eukaryota</taxon>
        <taxon>Fungi</taxon>
        <taxon>Dikarya</taxon>
        <taxon>Ascomycota</taxon>
        <taxon>Pezizomycotina</taxon>
        <taxon>Sordariomycetes</taxon>
        <taxon>Xylariomycetidae</taxon>
        <taxon>Amphisphaeriales</taxon>
        <taxon>Apiosporaceae</taxon>
        <taxon>Apiospora</taxon>
    </lineage>
</organism>
<dbReference type="Proteomes" id="UP001446871">
    <property type="component" value="Unassembled WGS sequence"/>
</dbReference>
<evidence type="ECO:0000256" key="5">
    <source>
        <dbReference type="ARBA" id="ARBA00023004"/>
    </source>
</evidence>
<evidence type="ECO:0000256" key="2">
    <source>
        <dbReference type="ARBA" id="ARBA00022723"/>
    </source>
</evidence>
<gene>
    <name evidence="8" type="ORF">PG996_007327</name>
</gene>
<proteinExistence type="predicted"/>
<protein>
    <recommendedName>
        <fullName evidence="7">Prolyl 4-hydroxylase alpha subunit domain-containing protein</fullName>
    </recommendedName>
</protein>
<evidence type="ECO:0000313" key="8">
    <source>
        <dbReference type="EMBL" id="KAK8068215.1"/>
    </source>
</evidence>
<keyword evidence="5" id="KW-0408">Iron</keyword>
<feature type="domain" description="Prolyl 4-hydroxylase alpha subunit" evidence="7">
    <location>
        <begin position="72"/>
        <end position="297"/>
    </location>
</feature>
<comment type="cofactor">
    <cofactor evidence="1">
        <name>L-ascorbate</name>
        <dbReference type="ChEBI" id="CHEBI:38290"/>
    </cofactor>
</comment>
<evidence type="ECO:0000256" key="1">
    <source>
        <dbReference type="ARBA" id="ARBA00001961"/>
    </source>
</evidence>
<dbReference type="PANTHER" id="PTHR10869">
    <property type="entry name" value="PROLYL 4-HYDROXYLASE ALPHA SUBUNIT"/>
    <property type="match status" value="1"/>
</dbReference>
<sequence>MQANLKASILAQKKPEPKPEPRKQPIPVVTSYESKDVAIPADFLRDENHTVDSISYKVINFKETVLPQYEPCYAAVLDNVLTPAECVTLLQLAESSVRDEDKAKDGNPWRPAMVNVGGGREVLETSYRNSDRIIWDNQEVVDRIWARIAQVPGIMDTLGSITGEALLGVTKPGKAQTWWDFHGINKRMRCLKYGGGQFFAPHCDGPYSTKEDDGTVYRTHYTVHIYLNDSKAEASEEDKDGTELEGGATTFLSTDEKRRLDVNPKTGRVLIFQHRRLYHSGDNVLAGTKYTIRTDLLYKMRKGDNGSLEV</sequence>
<evidence type="ECO:0000256" key="3">
    <source>
        <dbReference type="ARBA" id="ARBA00022964"/>
    </source>
</evidence>
<keyword evidence="3" id="KW-0223">Dioxygenase</keyword>
<dbReference type="InterPro" id="IPR045054">
    <property type="entry name" value="P4HA-like"/>
</dbReference>
<dbReference type="Pfam" id="PF13640">
    <property type="entry name" value="2OG-FeII_Oxy_3"/>
    <property type="match status" value="1"/>
</dbReference>
<feature type="region of interest" description="Disordered" evidence="6">
    <location>
        <begin position="1"/>
        <end position="26"/>
    </location>
</feature>
<keyword evidence="2" id="KW-0479">Metal-binding</keyword>
<dbReference type="InterPro" id="IPR044862">
    <property type="entry name" value="Pro_4_hyd_alph_FE2OG_OXY"/>
</dbReference>
<reference evidence="8 9" key="1">
    <citation type="submission" date="2023-01" db="EMBL/GenBank/DDBJ databases">
        <title>Analysis of 21 Apiospora genomes using comparative genomics revels a genus with tremendous synthesis potential of carbohydrate active enzymes and secondary metabolites.</title>
        <authorList>
            <person name="Sorensen T."/>
        </authorList>
    </citation>
    <scope>NUCLEOTIDE SEQUENCE [LARGE SCALE GENOMIC DNA]</scope>
    <source>
        <strain evidence="8 9">CBS 83171</strain>
    </source>
</reference>
<dbReference type="PANTHER" id="PTHR10869:SF241">
    <property type="entry name" value="FE2OG DIOXYGENASE DOMAIN-CONTAINING PROTEIN"/>
    <property type="match status" value="1"/>
</dbReference>
<feature type="compositionally biased region" description="Basic and acidic residues" evidence="6">
    <location>
        <begin position="13"/>
        <end position="23"/>
    </location>
</feature>
<evidence type="ECO:0000313" key="9">
    <source>
        <dbReference type="Proteomes" id="UP001446871"/>
    </source>
</evidence>
<keyword evidence="9" id="KW-1185">Reference proteome</keyword>
<evidence type="ECO:0000256" key="6">
    <source>
        <dbReference type="SAM" id="MobiDB-lite"/>
    </source>
</evidence>
<dbReference type="SUPFAM" id="SSF51197">
    <property type="entry name" value="Clavaminate synthase-like"/>
    <property type="match status" value="1"/>
</dbReference>
<evidence type="ECO:0000256" key="4">
    <source>
        <dbReference type="ARBA" id="ARBA00023002"/>
    </source>
</evidence>
<accession>A0ABR1VAI1</accession>
<dbReference type="InterPro" id="IPR006620">
    <property type="entry name" value="Pro_4_hyd_alph"/>
</dbReference>
<evidence type="ECO:0000259" key="7">
    <source>
        <dbReference type="SMART" id="SM00702"/>
    </source>
</evidence>
<name>A0ABR1VAI1_9PEZI</name>